<proteinExistence type="predicted"/>
<name>V6LWN7_9EUKA</name>
<organism evidence="1">
    <name type="scientific">Spironucleus salmonicida</name>
    <dbReference type="NCBI Taxonomy" id="348837"/>
    <lineage>
        <taxon>Eukaryota</taxon>
        <taxon>Metamonada</taxon>
        <taxon>Diplomonadida</taxon>
        <taxon>Hexamitidae</taxon>
        <taxon>Hexamitinae</taxon>
        <taxon>Spironucleus</taxon>
    </lineage>
</organism>
<protein>
    <submittedName>
        <fullName evidence="1">Uncharacterized protein</fullName>
    </submittedName>
</protein>
<accession>V6LWN7</accession>
<gene>
    <name evidence="1" type="ORF">SS50377_10680</name>
</gene>
<dbReference type="AlphaFoldDB" id="V6LWN7"/>
<sequence length="163" mass="17475">MGSSTSCGAPSSTAWSTCSSVCLASSFWSSQCMLGTASASPLLSTSSSSGASETSSISMICTPTLPSKNSRLTTCTSLSAQMRPLPTPHTALTRLTFSTASISPVSLKCIIMFHTKVFNLNVNIDFIINQRIQQDKYIIIFYLDIIVDLSLVNDALIKQKMSE</sequence>
<evidence type="ECO:0000313" key="1">
    <source>
        <dbReference type="EMBL" id="EST49057.1"/>
    </source>
</evidence>
<dbReference type="EMBL" id="KI545963">
    <property type="protein sequence ID" value="EST49057.1"/>
    <property type="molecule type" value="Genomic_DNA"/>
</dbReference>
<reference evidence="1" key="1">
    <citation type="journal article" date="2014" name="PLoS Genet.">
        <title>The Genome of Spironucleus salmonicida Highlights a Fish Pathogen Adapted to Fluctuating Environments.</title>
        <authorList>
            <person name="Xu F."/>
            <person name="Jerlstrom-Hultqvist J."/>
            <person name="Einarsson E."/>
            <person name="Astvaldsson A."/>
            <person name="Svard S.G."/>
            <person name="Andersson J.O."/>
        </authorList>
    </citation>
    <scope>NUCLEOTIDE SEQUENCE</scope>
</reference>